<dbReference type="PROSITE" id="PS00704">
    <property type="entry name" value="PROK_CO2_ANHYDRASE_1"/>
    <property type="match status" value="1"/>
</dbReference>
<dbReference type="PANTHER" id="PTHR11002">
    <property type="entry name" value="CARBONIC ANHYDRASE"/>
    <property type="match status" value="1"/>
</dbReference>
<evidence type="ECO:0000256" key="3">
    <source>
        <dbReference type="ARBA" id="ARBA00022723"/>
    </source>
</evidence>
<dbReference type="Pfam" id="PF00484">
    <property type="entry name" value="Pro_CA"/>
    <property type="match status" value="1"/>
</dbReference>
<proteinExistence type="inferred from homology"/>
<evidence type="ECO:0000256" key="4">
    <source>
        <dbReference type="ARBA" id="ARBA00022833"/>
    </source>
</evidence>
<dbReference type="PANTHER" id="PTHR11002:SF76">
    <property type="entry name" value="CARBONIC ANHYDRASE"/>
    <property type="match status" value="1"/>
</dbReference>
<protein>
    <recommendedName>
        <fullName evidence="2">carbonic anhydrase</fullName>
        <ecNumber evidence="2">4.2.1.1</ecNumber>
    </recommendedName>
</protein>
<dbReference type="EMBL" id="BJYZ01000026">
    <property type="protein sequence ID" value="GEO41154.1"/>
    <property type="molecule type" value="Genomic_DNA"/>
</dbReference>
<reference evidence="8 9" key="1">
    <citation type="submission" date="2019-07" db="EMBL/GenBank/DDBJ databases">
        <title>Whole genome shotgun sequence of Skermanella aerolata NBRC 106429.</title>
        <authorList>
            <person name="Hosoyama A."/>
            <person name="Uohara A."/>
            <person name="Ohji S."/>
            <person name="Ichikawa N."/>
        </authorList>
    </citation>
    <scope>NUCLEOTIDE SEQUENCE [LARGE SCALE GENOMIC DNA]</scope>
    <source>
        <strain evidence="8 9">NBRC 106429</strain>
    </source>
</reference>
<keyword evidence="5" id="KW-0456">Lyase</keyword>
<feature type="binding site" evidence="7">
    <location>
        <position position="103"/>
    </location>
    <ligand>
        <name>Zn(2+)</name>
        <dbReference type="ChEBI" id="CHEBI:29105"/>
    </ligand>
</feature>
<evidence type="ECO:0000256" key="6">
    <source>
        <dbReference type="ARBA" id="ARBA00048348"/>
    </source>
</evidence>
<dbReference type="EC" id="4.2.1.1" evidence="2"/>
<dbReference type="Proteomes" id="UP000321523">
    <property type="component" value="Unassembled WGS sequence"/>
</dbReference>
<dbReference type="SMART" id="SM00947">
    <property type="entry name" value="Pro_CA"/>
    <property type="match status" value="1"/>
</dbReference>
<organism evidence="8 9">
    <name type="scientific">Skermanella aerolata</name>
    <dbReference type="NCBI Taxonomy" id="393310"/>
    <lineage>
        <taxon>Bacteria</taxon>
        <taxon>Pseudomonadati</taxon>
        <taxon>Pseudomonadota</taxon>
        <taxon>Alphaproteobacteria</taxon>
        <taxon>Rhodospirillales</taxon>
        <taxon>Azospirillaceae</taxon>
        <taxon>Skermanella</taxon>
    </lineage>
</organism>
<dbReference type="GO" id="GO:0015976">
    <property type="term" value="P:carbon utilization"/>
    <property type="evidence" value="ECO:0007669"/>
    <property type="project" value="InterPro"/>
</dbReference>
<comment type="similarity">
    <text evidence="1">Belongs to the beta-class carbonic anhydrase family.</text>
</comment>
<comment type="catalytic activity">
    <reaction evidence="6">
        <text>hydrogencarbonate + H(+) = CO2 + H2O</text>
        <dbReference type="Rhea" id="RHEA:10748"/>
        <dbReference type="ChEBI" id="CHEBI:15377"/>
        <dbReference type="ChEBI" id="CHEBI:15378"/>
        <dbReference type="ChEBI" id="CHEBI:16526"/>
        <dbReference type="ChEBI" id="CHEBI:17544"/>
        <dbReference type="EC" id="4.2.1.1"/>
    </reaction>
</comment>
<gene>
    <name evidence="8" type="ORF">SAE02_53020</name>
</gene>
<dbReference type="InterPro" id="IPR015892">
    <property type="entry name" value="Carbonic_anhydrase_CS"/>
</dbReference>
<dbReference type="GO" id="GO:0008270">
    <property type="term" value="F:zinc ion binding"/>
    <property type="evidence" value="ECO:0007669"/>
    <property type="project" value="InterPro"/>
</dbReference>
<evidence type="ECO:0000256" key="5">
    <source>
        <dbReference type="ARBA" id="ARBA00023239"/>
    </source>
</evidence>
<comment type="caution">
    <text evidence="8">The sequence shown here is derived from an EMBL/GenBank/DDBJ whole genome shotgun (WGS) entry which is preliminary data.</text>
</comment>
<dbReference type="RefSeq" id="WP_052832153.1">
    <property type="nucleotide sequence ID" value="NZ_BJYZ01000026.1"/>
</dbReference>
<comment type="cofactor">
    <cofactor evidence="7">
        <name>Zn(2+)</name>
        <dbReference type="ChEBI" id="CHEBI:29105"/>
    </cofactor>
    <text evidence="7">Binds 1 zinc ion per subunit.</text>
</comment>
<dbReference type="InterPro" id="IPR001765">
    <property type="entry name" value="Carbonic_anhydrase"/>
</dbReference>
<dbReference type="InterPro" id="IPR036874">
    <property type="entry name" value="Carbonic_anhydrase_sf"/>
</dbReference>
<dbReference type="GO" id="GO:0004089">
    <property type="term" value="F:carbonate dehydratase activity"/>
    <property type="evidence" value="ECO:0007669"/>
    <property type="project" value="UniProtKB-EC"/>
</dbReference>
<feature type="binding site" evidence="7">
    <location>
        <position position="41"/>
    </location>
    <ligand>
        <name>Zn(2+)</name>
        <dbReference type="ChEBI" id="CHEBI:29105"/>
    </ligand>
</feature>
<keyword evidence="4 7" id="KW-0862">Zinc</keyword>
<dbReference type="AlphaFoldDB" id="A0A512DXF4"/>
<feature type="binding site" evidence="7">
    <location>
        <position position="100"/>
    </location>
    <ligand>
        <name>Zn(2+)</name>
        <dbReference type="ChEBI" id="CHEBI:29105"/>
    </ligand>
</feature>
<evidence type="ECO:0000256" key="7">
    <source>
        <dbReference type="PIRSR" id="PIRSR601765-1"/>
    </source>
</evidence>
<evidence type="ECO:0000313" key="9">
    <source>
        <dbReference type="Proteomes" id="UP000321523"/>
    </source>
</evidence>
<keyword evidence="9" id="KW-1185">Reference proteome</keyword>
<dbReference type="SUPFAM" id="SSF53056">
    <property type="entry name" value="beta-carbonic anhydrase, cab"/>
    <property type="match status" value="1"/>
</dbReference>
<accession>A0A512DXF4</accession>
<keyword evidence="3 7" id="KW-0479">Metal-binding</keyword>
<feature type="binding site" evidence="7">
    <location>
        <position position="43"/>
    </location>
    <ligand>
        <name>Zn(2+)</name>
        <dbReference type="ChEBI" id="CHEBI:29105"/>
    </ligand>
</feature>
<evidence type="ECO:0000256" key="2">
    <source>
        <dbReference type="ARBA" id="ARBA00012925"/>
    </source>
</evidence>
<name>A0A512DXF4_9PROT</name>
<dbReference type="OrthoDB" id="9797527at2"/>
<sequence length="237" mass="26377">MDSDLTTGVSRFQRGYYRRHRQTYRTLARHGQRPDTLFIACADSRVLPHVITSSMPGDLFELRNVGNMVPAHGSNCDATGSALEYSLHVLNVSRIIVCGHSHCGACAALLSGKAPDALEQTKSWIEQGRDVRELVLSSVEGGELDLQEALEDQETRSQLEGALERAMVVHQLRNLMTYPEVQERTADGRLTLLGWHYSIDSGIVEQYDRDQLAFHPVKAEAPKLLSRTFGSLSSLAW</sequence>
<evidence type="ECO:0000313" key="8">
    <source>
        <dbReference type="EMBL" id="GEO41154.1"/>
    </source>
</evidence>
<dbReference type="Gene3D" id="3.40.1050.10">
    <property type="entry name" value="Carbonic anhydrase"/>
    <property type="match status" value="1"/>
</dbReference>
<evidence type="ECO:0000256" key="1">
    <source>
        <dbReference type="ARBA" id="ARBA00006217"/>
    </source>
</evidence>